<dbReference type="GO" id="GO:0005886">
    <property type="term" value="C:plasma membrane"/>
    <property type="evidence" value="ECO:0007669"/>
    <property type="project" value="UniProtKB-SubCell"/>
</dbReference>
<evidence type="ECO:0000313" key="4">
    <source>
        <dbReference type="Proteomes" id="UP000589620"/>
    </source>
</evidence>
<dbReference type="GO" id="GO:0140359">
    <property type="term" value="F:ABC-type transporter activity"/>
    <property type="evidence" value="ECO:0007669"/>
    <property type="project" value="InterPro"/>
</dbReference>
<keyword evidence="2" id="KW-0472">Membrane</keyword>
<feature type="region of interest" description="Disordered" evidence="1">
    <location>
        <begin position="1"/>
        <end position="23"/>
    </location>
</feature>
<proteinExistence type="predicted"/>
<sequence>MSSSELSDAGQVPIDHAVPPPSARAAGGIAARRERASGGWALLGSEISVMFRRWRTWAMLGALAAIPLLIAIAVRVTGGSSRGPAFLSEITSNGLFVAFTALVVCVPLFLPLTIGVVAGDTIAGEASHGTLRYLVIAPAGRLRLLAVKYAGCAVFCIAAALVVGLAGTLIGMLLFPIGPVTLLSGVQVSMGDAYLRLLLIALYIVVSLLGLCAIGLFLSTLTDVPVGAMAATAVLAVVSQVLDQLPQLDGLHPWLFSHYWLGFGDFLRDPISWDSFGDNALLQLGYIVVFGALAVGRFTTKDILS</sequence>
<dbReference type="EMBL" id="JACCBJ010000001">
    <property type="protein sequence ID" value="NYD73648.1"/>
    <property type="molecule type" value="Genomic_DNA"/>
</dbReference>
<feature type="transmembrane region" description="Helical" evidence="2">
    <location>
        <begin position="57"/>
        <end position="76"/>
    </location>
</feature>
<feature type="transmembrane region" description="Helical" evidence="2">
    <location>
        <begin position="149"/>
        <end position="174"/>
    </location>
</feature>
<gene>
    <name evidence="3" type="ORF">BJ963_001167</name>
</gene>
<evidence type="ECO:0000256" key="1">
    <source>
        <dbReference type="SAM" id="MobiDB-lite"/>
    </source>
</evidence>
<keyword evidence="2" id="KW-0812">Transmembrane</keyword>
<dbReference type="PANTHER" id="PTHR37305:SF1">
    <property type="entry name" value="MEMBRANE PROTEIN"/>
    <property type="match status" value="1"/>
</dbReference>
<dbReference type="Proteomes" id="UP000589620">
    <property type="component" value="Unassembled WGS sequence"/>
</dbReference>
<organism evidence="3 4">
    <name type="scientific">Leifsonia soli</name>
    <dbReference type="NCBI Taxonomy" id="582665"/>
    <lineage>
        <taxon>Bacteria</taxon>
        <taxon>Bacillati</taxon>
        <taxon>Actinomycetota</taxon>
        <taxon>Actinomycetes</taxon>
        <taxon>Micrococcales</taxon>
        <taxon>Microbacteriaceae</taxon>
        <taxon>Leifsonia</taxon>
    </lineage>
</organism>
<evidence type="ECO:0000313" key="3">
    <source>
        <dbReference type="EMBL" id="NYD73648.1"/>
    </source>
</evidence>
<dbReference type="RefSeq" id="WP_281363846.1">
    <property type="nucleotide sequence ID" value="NZ_BAAAPX010000001.1"/>
</dbReference>
<reference evidence="3 4" key="1">
    <citation type="submission" date="2020-07" db="EMBL/GenBank/DDBJ databases">
        <title>Sequencing the genomes of 1000 actinobacteria strains.</title>
        <authorList>
            <person name="Klenk H.-P."/>
        </authorList>
    </citation>
    <scope>NUCLEOTIDE SEQUENCE [LARGE SCALE GENOMIC DNA]</scope>
    <source>
        <strain evidence="3 4">DSM 23871</strain>
    </source>
</reference>
<feature type="transmembrane region" description="Helical" evidence="2">
    <location>
        <begin position="224"/>
        <end position="242"/>
    </location>
</feature>
<protein>
    <submittedName>
        <fullName evidence="3">ABC-2 type transport system permease protein</fullName>
    </submittedName>
</protein>
<evidence type="ECO:0000256" key="2">
    <source>
        <dbReference type="SAM" id="Phobius"/>
    </source>
</evidence>
<feature type="transmembrane region" description="Helical" evidence="2">
    <location>
        <begin position="96"/>
        <end position="118"/>
    </location>
</feature>
<feature type="transmembrane region" description="Helical" evidence="2">
    <location>
        <begin position="280"/>
        <end position="299"/>
    </location>
</feature>
<accession>A0A852SWY5</accession>
<keyword evidence="4" id="KW-1185">Reference proteome</keyword>
<keyword evidence="2" id="KW-1133">Transmembrane helix</keyword>
<comment type="caution">
    <text evidence="3">The sequence shown here is derived from an EMBL/GenBank/DDBJ whole genome shotgun (WGS) entry which is preliminary data.</text>
</comment>
<dbReference type="AlphaFoldDB" id="A0A852SWY5"/>
<name>A0A852SWY5_9MICO</name>
<feature type="transmembrane region" description="Helical" evidence="2">
    <location>
        <begin position="194"/>
        <end position="217"/>
    </location>
</feature>
<dbReference type="PANTHER" id="PTHR37305">
    <property type="entry name" value="INTEGRAL MEMBRANE PROTEIN-RELATED"/>
    <property type="match status" value="1"/>
</dbReference>
<dbReference type="Pfam" id="PF12679">
    <property type="entry name" value="ABC2_membrane_2"/>
    <property type="match status" value="1"/>
</dbReference>